<accession>A0A9D1UG97</accession>
<dbReference type="Pfam" id="PF14056">
    <property type="entry name" value="DUF4250"/>
    <property type="match status" value="1"/>
</dbReference>
<gene>
    <name evidence="1" type="ORF">IAA48_03230</name>
</gene>
<evidence type="ECO:0000313" key="2">
    <source>
        <dbReference type="Proteomes" id="UP000824205"/>
    </source>
</evidence>
<dbReference type="AlphaFoldDB" id="A0A9D1UG97"/>
<evidence type="ECO:0000313" key="1">
    <source>
        <dbReference type="EMBL" id="HIW85486.1"/>
    </source>
</evidence>
<comment type="caution">
    <text evidence="1">The sequence shown here is derived from an EMBL/GenBank/DDBJ whole genome shotgun (WGS) entry which is preliminary data.</text>
</comment>
<organism evidence="1 2">
    <name type="scientific">Candidatus Eubacterium faecipullorum</name>
    <dbReference type="NCBI Taxonomy" id="2838571"/>
    <lineage>
        <taxon>Bacteria</taxon>
        <taxon>Bacillati</taxon>
        <taxon>Bacillota</taxon>
        <taxon>Clostridia</taxon>
        <taxon>Eubacteriales</taxon>
        <taxon>Eubacteriaceae</taxon>
        <taxon>Eubacterium</taxon>
    </lineage>
</organism>
<reference evidence="1" key="2">
    <citation type="submission" date="2021-04" db="EMBL/GenBank/DDBJ databases">
        <authorList>
            <person name="Gilroy R."/>
        </authorList>
    </citation>
    <scope>NUCLEOTIDE SEQUENCE</scope>
    <source>
        <strain evidence="1">421</strain>
    </source>
</reference>
<reference evidence="1" key="1">
    <citation type="journal article" date="2021" name="PeerJ">
        <title>Extensive microbial diversity within the chicken gut microbiome revealed by metagenomics and culture.</title>
        <authorList>
            <person name="Gilroy R."/>
            <person name="Ravi A."/>
            <person name="Getino M."/>
            <person name="Pursley I."/>
            <person name="Horton D.L."/>
            <person name="Alikhan N.F."/>
            <person name="Baker D."/>
            <person name="Gharbi K."/>
            <person name="Hall N."/>
            <person name="Watson M."/>
            <person name="Adriaenssens E.M."/>
            <person name="Foster-Nyarko E."/>
            <person name="Jarju S."/>
            <person name="Secka A."/>
            <person name="Antonio M."/>
            <person name="Oren A."/>
            <person name="Chaudhuri R.R."/>
            <person name="La Ragione R."/>
            <person name="Hildebrand F."/>
            <person name="Pallen M.J."/>
        </authorList>
    </citation>
    <scope>NUCLEOTIDE SEQUENCE</scope>
    <source>
        <strain evidence="1">421</strain>
    </source>
</reference>
<dbReference type="EMBL" id="DXGE01000012">
    <property type="protein sequence ID" value="HIW85486.1"/>
    <property type="molecule type" value="Genomic_DNA"/>
</dbReference>
<dbReference type="InterPro" id="IPR025346">
    <property type="entry name" value="DUF4250"/>
</dbReference>
<dbReference type="Proteomes" id="UP000824205">
    <property type="component" value="Unassembled WGS sequence"/>
</dbReference>
<proteinExistence type="predicted"/>
<sequence>MKLPNDPVMLLSVVNTQLRDFYKSLDELCAAAGCSRQELENKLSSIGYAYSSEQNQFV</sequence>
<protein>
    <submittedName>
        <fullName evidence="1">DUF4250 domain-containing protein</fullName>
    </submittedName>
</protein>
<name>A0A9D1UG97_9FIRM</name>